<dbReference type="PANTHER" id="PTHR38926:SF72">
    <property type="entry name" value="IM:7136021-RELATED"/>
    <property type="match status" value="1"/>
</dbReference>
<gene>
    <name evidence="2" type="ORF">GYMLUDRAFT_101115</name>
</gene>
<evidence type="ECO:0000313" key="2">
    <source>
        <dbReference type="EMBL" id="KIK51179.1"/>
    </source>
</evidence>
<dbReference type="Gene3D" id="1.20.1280.50">
    <property type="match status" value="1"/>
</dbReference>
<accession>A0A0D0BNR6</accession>
<dbReference type="SUPFAM" id="SSF52047">
    <property type="entry name" value="RNI-like"/>
    <property type="match status" value="1"/>
</dbReference>
<dbReference type="Gene3D" id="3.80.10.10">
    <property type="entry name" value="Ribonuclease Inhibitor"/>
    <property type="match status" value="1"/>
</dbReference>
<proteinExistence type="predicted"/>
<organism evidence="2 3">
    <name type="scientific">Collybiopsis luxurians FD-317 M1</name>
    <dbReference type="NCBI Taxonomy" id="944289"/>
    <lineage>
        <taxon>Eukaryota</taxon>
        <taxon>Fungi</taxon>
        <taxon>Dikarya</taxon>
        <taxon>Basidiomycota</taxon>
        <taxon>Agaricomycotina</taxon>
        <taxon>Agaricomycetes</taxon>
        <taxon>Agaricomycetidae</taxon>
        <taxon>Agaricales</taxon>
        <taxon>Marasmiineae</taxon>
        <taxon>Omphalotaceae</taxon>
        <taxon>Collybiopsis</taxon>
        <taxon>Collybiopsis luxurians</taxon>
    </lineage>
</organism>
<evidence type="ECO:0000313" key="3">
    <source>
        <dbReference type="Proteomes" id="UP000053593"/>
    </source>
</evidence>
<feature type="coiled-coil region" evidence="1">
    <location>
        <begin position="56"/>
        <end position="90"/>
    </location>
</feature>
<keyword evidence="3" id="KW-1185">Reference proteome</keyword>
<dbReference type="AlphaFoldDB" id="A0A0D0BNR6"/>
<evidence type="ECO:0008006" key="4">
    <source>
        <dbReference type="Google" id="ProtNLM"/>
    </source>
</evidence>
<keyword evidence="1" id="KW-0175">Coiled coil</keyword>
<dbReference type="Proteomes" id="UP000053593">
    <property type="component" value="Unassembled WGS sequence"/>
</dbReference>
<name>A0A0D0BNR6_9AGAR</name>
<evidence type="ECO:0000256" key="1">
    <source>
        <dbReference type="SAM" id="Coils"/>
    </source>
</evidence>
<dbReference type="HOGENOM" id="CLU_488375_0_0_1"/>
<dbReference type="EMBL" id="KN834870">
    <property type="protein sequence ID" value="KIK51179.1"/>
    <property type="molecule type" value="Genomic_DNA"/>
</dbReference>
<dbReference type="InterPro" id="IPR032675">
    <property type="entry name" value="LRR_dom_sf"/>
</dbReference>
<dbReference type="OrthoDB" id="3365698at2759"/>
<dbReference type="PANTHER" id="PTHR38926">
    <property type="entry name" value="F-BOX DOMAIN CONTAINING PROTEIN, EXPRESSED"/>
    <property type="match status" value="1"/>
</dbReference>
<reference evidence="2 3" key="1">
    <citation type="submission" date="2014-04" db="EMBL/GenBank/DDBJ databases">
        <title>Evolutionary Origins and Diversification of the Mycorrhizal Mutualists.</title>
        <authorList>
            <consortium name="DOE Joint Genome Institute"/>
            <consortium name="Mycorrhizal Genomics Consortium"/>
            <person name="Kohler A."/>
            <person name="Kuo A."/>
            <person name="Nagy L.G."/>
            <person name="Floudas D."/>
            <person name="Copeland A."/>
            <person name="Barry K.W."/>
            <person name="Cichocki N."/>
            <person name="Veneault-Fourrey C."/>
            <person name="LaButti K."/>
            <person name="Lindquist E.A."/>
            <person name="Lipzen A."/>
            <person name="Lundell T."/>
            <person name="Morin E."/>
            <person name="Murat C."/>
            <person name="Riley R."/>
            <person name="Ohm R."/>
            <person name="Sun H."/>
            <person name="Tunlid A."/>
            <person name="Henrissat B."/>
            <person name="Grigoriev I.V."/>
            <person name="Hibbett D.S."/>
            <person name="Martin F."/>
        </authorList>
    </citation>
    <scope>NUCLEOTIDE SEQUENCE [LARGE SCALE GENOMIC DNA]</scope>
    <source>
        <strain evidence="2 3">FD-317 M1</strain>
    </source>
</reference>
<sequence length="558" mass="63345">MASSDCPKCGYSSSIDIPHNPFHSSRVKTLIGTNQPLTEDEERHFKAFVADGKSKLSLLDDRIALVKNLLENLRRTRKELDLALKERKKILHPMRSMPTDLLMEIFKHGSGLYDDPKELFRSDWHSLKFNFPPWVYGRVCRRWRDISVHAPALWTRVKIVPPLILNRAGYYDTHADRRPRDFVIPALTFYLGRSESLPLSVYLRMWSDNSSYQDKHWHEAISALAYSHSRRWVSLHLGQAESIATSLISNDSFQSLIDLKTEEGPGRSADLMHFLAPQLKSWTMIGSPLTSVIRTTLPTKFHDQIQEYSSSQIVYDDVLRVIQLLPNLRTLVVQELRPSSSEQSLSQTIRLPRLRELHIVQSTPNNASFLPPFLDAIVCPFLQSLSIDVWGLSKSTIQAFEKRSDFHLKHWVFNSTWFSITDTLSNTAGLETAVCRDNCTEIPNPVLSELTVSMPDPNDDSNSATSSSVLPLIPCPNLRRLELHLAPLNDSADWDIVEQVFECINSRILAGGSLSENVTITPLEVRLTAPDTYAMNILCHPKIAELRLMGVQMEIVGI</sequence>
<protein>
    <recommendedName>
        <fullName evidence="4">F-box domain-containing protein</fullName>
    </recommendedName>
</protein>